<feature type="transmembrane region" description="Helical" evidence="1">
    <location>
        <begin position="112"/>
        <end position="129"/>
    </location>
</feature>
<evidence type="ECO:0000256" key="1">
    <source>
        <dbReference type="SAM" id="Phobius"/>
    </source>
</evidence>
<evidence type="ECO:0000313" key="2">
    <source>
        <dbReference type="EMBL" id="KZB84269.1"/>
    </source>
</evidence>
<keyword evidence="1" id="KW-0812">Transmembrane</keyword>
<protein>
    <recommendedName>
        <fullName evidence="6">Glycerophosphoryl diester phosphodiesterase membrane domain-containing protein</fullName>
    </recommendedName>
</protein>
<dbReference type="RefSeq" id="WP_061987079.1">
    <property type="nucleotide sequence ID" value="NZ_FOPQ01000017.1"/>
</dbReference>
<keyword evidence="1" id="KW-0472">Membrane</keyword>
<keyword evidence="5" id="KW-1185">Reference proteome</keyword>
<sequence length="276" mass="29463">MGRIARSFALFGASWRVLRSRKELAVFPMLAAIAGLVVAAVFLGSGYWISHSEIADHSRLTPGSYVMIGLFYLTAAFVTVFFNAALISQADVALRGGDPRVASGLAEAGRRWLPLLGWAAVTATVSLILREIEQRFAFIGYFVSRLVGAAWNLVTYLVLPVMMIEDAGVRHGAKRSAELLKRTWGEQAAGRFGIGVIGFLVSLAGFAVIVGAGMLLGGTITIFVAIGISLVWGFLVSIVCTTLSGIYQTALYRYAADGVVPEAFGKVDFEGAFAGR</sequence>
<evidence type="ECO:0000313" key="5">
    <source>
        <dbReference type="Proteomes" id="UP000186883"/>
    </source>
</evidence>
<dbReference type="EMBL" id="LOBU02000029">
    <property type="protein sequence ID" value="OKA03639.1"/>
    <property type="molecule type" value="Genomic_DNA"/>
</dbReference>
<feature type="transmembrane region" description="Helical" evidence="1">
    <location>
        <begin position="24"/>
        <end position="49"/>
    </location>
</feature>
<feature type="transmembrane region" description="Helical" evidence="1">
    <location>
        <begin position="149"/>
        <end position="169"/>
    </location>
</feature>
<dbReference type="Pfam" id="PF19656">
    <property type="entry name" value="DUF6159"/>
    <property type="match status" value="1"/>
</dbReference>
<evidence type="ECO:0000313" key="3">
    <source>
        <dbReference type="EMBL" id="OKA03639.1"/>
    </source>
</evidence>
<dbReference type="OrthoDB" id="4697240at2"/>
<dbReference type="Proteomes" id="UP000076321">
    <property type="component" value="Unassembled WGS sequence"/>
</dbReference>
<keyword evidence="1" id="KW-1133">Transmembrane helix</keyword>
<gene>
    <name evidence="3" type="ORF">ATP06_0234735</name>
    <name evidence="2" type="ORF">AVL48_33885</name>
</gene>
<feature type="transmembrane region" description="Helical" evidence="1">
    <location>
        <begin position="190"/>
        <end position="216"/>
    </location>
</feature>
<evidence type="ECO:0008006" key="6">
    <source>
        <dbReference type="Google" id="ProtNLM"/>
    </source>
</evidence>
<dbReference type="InterPro" id="IPR046157">
    <property type="entry name" value="DUF6159"/>
</dbReference>
<dbReference type="AlphaFoldDB" id="A0A154MLN8"/>
<proteinExistence type="predicted"/>
<dbReference type="Proteomes" id="UP000186883">
    <property type="component" value="Unassembled WGS sequence"/>
</dbReference>
<name>A0A154MLN8_9PSEU</name>
<dbReference type="EMBL" id="LQCI01000016">
    <property type="protein sequence ID" value="KZB84269.1"/>
    <property type="molecule type" value="Genomic_DNA"/>
</dbReference>
<reference evidence="2 4" key="1">
    <citation type="submission" date="2015-12" db="EMBL/GenBank/DDBJ databases">
        <title>Amycolatopsis regifaucium genome sequencing and assembly.</title>
        <authorList>
            <person name="Mayilraj S."/>
        </authorList>
    </citation>
    <scope>NUCLEOTIDE SEQUENCE [LARGE SCALE GENOMIC DNA]</scope>
    <source>
        <strain evidence="2 4">GY080</strain>
    </source>
</reference>
<comment type="caution">
    <text evidence="2">The sequence shown here is derived from an EMBL/GenBank/DDBJ whole genome shotgun (WGS) entry which is preliminary data.</text>
</comment>
<reference evidence="3 5" key="2">
    <citation type="submission" date="2016-11" db="EMBL/GenBank/DDBJ databases">
        <title>Genome sequencing of Amycolatopsis regifaucium.</title>
        <authorList>
            <person name="Mayilraj S."/>
            <person name="Kaur N."/>
        </authorList>
    </citation>
    <scope>NUCLEOTIDE SEQUENCE [LARGE SCALE GENOMIC DNA]</scope>
    <source>
        <strain evidence="3 5">GY080</strain>
    </source>
</reference>
<accession>A0A154MLN8</accession>
<feature type="transmembrane region" description="Helical" evidence="1">
    <location>
        <begin position="69"/>
        <end position="92"/>
    </location>
</feature>
<evidence type="ECO:0000313" key="4">
    <source>
        <dbReference type="Proteomes" id="UP000076321"/>
    </source>
</evidence>
<feature type="transmembrane region" description="Helical" evidence="1">
    <location>
        <begin position="222"/>
        <end position="247"/>
    </location>
</feature>
<organism evidence="2 4">
    <name type="scientific">Amycolatopsis regifaucium</name>
    <dbReference type="NCBI Taxonomy" id="546365"/>
    <lineage>
        <taxon>Bacteria</taxon>
        <taxon>Bacillati</taxon>
        <taxon>Actinomycetota</taxon>
        <taxon>Actinomycetes</taxon>
        <taxon>Pseudonocardiales</taxon>
        <taxon>Pseudonocardiaceae</taxon>
        <taxon>Amycolatopsis</taxon>
    </lineage>
</organism>